<dbReference type="RefSeq" id="WP_184340064.1">
    <property type="nucleotide sequence ID" value="NZ_JACHIG010000005.1"/>
</dbReference>
<evidence type="ECO:0000313" key="1">
    <source>
        <dbReference type="EMBL" id="MBB5033150.1"/>
    </source>
</evidence>
<gene>
    <name evidence="1" type="ORF">HNQ65_002733</name>
</gene>
<keyword evidence="2" id="KW-1185">Reference proteome</keyword>
<protein>
    <submittedName>
        <fullName evidence="1">Uncharacterized protein</fullName>
    </submittedName>
</protein>
<sequence length="100" mass="11047">MSRLKSIDPEITVDQLNELRRELFNSHPVRLALAASIIAKIASSDVVVSFWAPSLVCTDRDHRVLSTAFTLMINEGWQFQCLTPAAPTRPASTIPTLRAA</sequence>
<reference evidence="1 2" key="1">
    <citation type="submission" date="2020-08" db="EMBL/GenBank/DDBJ databases">
        <title>Genomic Encyclopedia of Type Strains, Phase IV (KMG-IV): sequencing the most valuable type-strain genomes for metagenomic binning, comparative biology and taxonomic classification.</title>
        <authorList>
            <person name="Goeker M."/>
        </authorList>
    </citation>
    <scope>NUCLEOTIDE SEQUENCE [LARGE SCALE GENOMIC DNA]</scope>
    <source>
        <strain evidence="1 2">DSM 12252</strain>
    </source>
</reference>
<accession>A0A7W7YC57</accession>
<organism evidence="1 2">
    <name type="scientific">Prosthecobacter vanneervenii</name>
    <dbReference type="NCBI Taxonomy" id="48466"/>
    <lineage>
        <taxon>Bacteria</taxon>
        <taxon>Pseudomonadati</taxon>
        <taxon>Verrucomicrobiota</taxon>
        <taxon>Verrucomicrobiia</taxon>
        <taxon>Verrucomicrobiales</taxon>
        <taxon>Verrucomicrobiaceae</taxon>
        <taxon>Prosthecobacter</taxon>
    </lineage>
</organism>
<evidence type="ECO:0000313" key="2">
    <source>
        <dbReference type="Proteomes" id="UP000590740"/>
    </source>
</evidence>
<dbReference type="AlphaFoldDB" id="A0A7W7YC57"/>
<dbReference type="EMBL" id="JACHIG010000005">
    <property type="protein sequence ID" value="MBB5033150.1"/>
    <property type="molecule type" value="Genomic_DNA"/>
</dbReference>
<dbReference type="Proteomes" id="UP000590740">
    <property type="component" value="Unassembled WGS sequence"/>
</dbReference>
<name>A0A7W7YC57_9BACT</name>
<proteinExistence type="predicted"/>
<comment type="caution">
    <text evidence="1">The sequence shown here is derived from an EMBL/GenBank/DDBJ whole genome shotgun (WGS) entry which is preliminary data.</text>
</comment>